<feature type="domain" description="ZP" evidence="2">
    <location>
        <begin position="1"/>
        <end position="136"/>
    </location>
</feature>
<name>A0A1I7XPH5_HETBA</name>
<dbReference type="AlphaFoldDB" id="A0A1I7XPH5"/>
<organism evidence="3 4">
    <name type="scientific">Heterorhabditis bacteriophora</name>
    <name type="common">Entomopathogenic nematode worm</name>
    <dbReference type="NCBI Taxonomy" id="37862"/>
    <lineage>
        <taxon>Eukaryota</taxon>
        <taxon>Metazoa</taxon>
        <taxon>Ecdysozoa</taxon>
        <taxon>Nematoda</taxon>
        <taxon>Chromadorea</taxon>
        <taxon>Rhabditida</taxon>
        <taxon>Rhabditina</taxon>
        <taxon>Rhabditomorpha</taxon>
        <taxon>Strongyloidea</taxon>
        <taxon>Heterorhabditidae</taxon>
        <taxon>Heterorhabditis</taxon>
    </lineage>
</organism>
<keyword evidence="1" id="KW-0732">Signal</keyword>
<dbReference type="PANTHER" id="PTHR22907">
    <property type="entry name" value="GH04558P"/>
    <property type="match status" value="1"/>
</dbReference>
<dbReference type="Proteomes" id="UP000095283">
    <property type="component" value="Unplaced"/>
</dbReference>
<dbReference type="InterPro" id="IPR051962">
    <property type="entry name" value="Cuticlin"/>
</dbReference>
<accession>A0A1I7XPH5</accession>
<proteinExistence type="predicted"/>
<dbReference type="Pfam" id="PF25301">
    <property type="entry name" value="CUT_C"/>
    <property type="match status" value="1"/>
</dbReference>
<evidence type="ECO:0000313" key="3">
    <source>
        <dbReference type="Proteomes" id="UP000095283"/>
    </source>
</evidence>
<dbReference type="WBParaSite" id="Hba_19641">
    <property type="protein sequence ID" value="Hba_19641"/>
    <property type="gene ID" value="Hba_19641"/>
</dbReference>
<protein>
    <submittedName>
        <fullName evidence="4">ZP domain-containing protein</fullName>
    </submittedName>
</protein>
<dbReference type="PANTHER" id="PTHR22907:SF57">
    <property type="entry name" value="CUTICLIN-4"/>
    <property type="match status" value="1"/>
</dbReference>
<evidence type="ECO:0000313" key="4">
    <source>
        <dbReference type="WBParaSite" id="Hba_19641"/>
    </source>
</evidence>
<sequence>MLTTQALESQTQLPVCRYEILSDDPNGIPIKYAKIGDTVYHKWTCISELTDVYCMRVHSCTVYDGQGGPPVTVLDANGCSIDGVILQNLNYLSDLTAGKPAQVFKFADKAGLYFNCQIQLTIKDKQYGCSTSQPQCAQTYVESAAQTTEVSSEYTGSHESGYPTKSVEEYPTSKAQGKKKFKIWKYEDSLSITFLSYLQYVTSTISSFNGPNNAYTRLIKRNIQSAGE</sequence>
<dbReference type="SMART" id="SM00241">
    <property type="entry name" value="ZP"/>
    <property type="match status" value="1"/>
</dbReference>
<dbReference type="PROSITE" id="PS51034">
    <property type="entry name" value="ZP_2"/>
    <property type="match status" value="1"/>
</dbReference>
<reference evidence="4" key="1">
    <citation type="submission" date="2016-11" db="UniProtKB">
        <authorList>
            <consortium name="WormBaseParasite"/>
        </authorList>
    </citation>
    <scope>IDENTIFICATION</scope>
</reference>
<dbReference type="InterPro" id="IPR001507">
    <property type="entry name" value="ZP_dom"/>
</dbReference>
<keyword evidence="3" id="KW-1185">Reference proteome</keyword>
<evidence type="ECO:0000256" key="1">
    <source>
        <dbReference type="ARBA" id="ARBA00022729"/>
    </source>
</evidence>
<dbReference type="InterPro" id="IPR057475">
    <property type="entry name" value="CUT_C"/>
</dbReference>
<evidence type="ECO:0000259" key="2">
    <source>
        <dbReference type="PROSITE" id="PS51034"/>
    </source>
</evidence>